<gene>
    <name evidence="3" type="ORF">D934_07490</name>
</gene>
<evidence type="ECO:0000259" key="2">
    <source>
        <dbReference type="PROSITE" id="PS51352"/>
    </source>
</evidence>
<evidence type="ECO:0000313" key="4">
    <source>
        <dbReference type="Proteomes" id="UP000027215"/>
    </source>
</evidence>
<accession>A0A060HAY6</accession>
<name>A0A060HAY6_XYLFS</name>
<proteinExistence type="predicted"/>
<dbReference type="CDD" id="cd02947">
    <property type="entry name" value="TRX_family"/>
    <property type="match status" value="1"/>
</dbReference>
<dbReference type="HOGENOM" id="CLU_110659_1_1_6"/>
<dbReference type="EMBL" id="CP006696">
    <property type="protein sequence ID" value="AIC10107.1"/>
    <property type="molecule type" value="Genomic_DNA"/>
</dbReference>
<organism evidence="3 4">
    <name type="scientific">Xylella fastidiosa subsp. sandyi Ann-1</name>
    <dbReference type="NCBI Taxonomy" id="155920"/>
    <lineage>
        <taxon>Bacteria</taxon>
        <taxon>Pseudomonadati</taxon>
        <taxon>Pseudomonadota</taxon>
        <taxon>Gammaproteobacteria</taxon>
        <taxon>Lysobacterales</taxon>
        <taxon>Lysobacteraceae</taxon>
        <taxon>Xylella</taxon>
    </lineage>
</organism>
<reference evidence="3 4" key="1">
    <citation type="submission" date="2013-08" db="EMBL/GenBank/DDBJ databases">
        <authorList>
            <person name="Stouthamer R."/>
            <person name="Nunney L."/>
        </authorList>
    </citation>
    <scope>NUCLEOTIDE SEQUENCE [LARGE SCALE GENOMIC DNA]</scope>
    <source>
        <strain evidence="4">ann-1</strain>
    </source>
</reference>
<evidence type="ECO:0000256" key="1">
    <source>
        <dbReference type="SAM" id="SignalP"/>
    </source>
</evidence>
<feature type="chain" id="PRO_5001587349" evidence="1">
    <location>
        <begin position="19"/>
        <end position="154"/>
    </location>
</feature>
<sequence length="154" mass="17146">MKRWLPLLLIVLILPAQALNLPYDEHADAWTQVKKALAAGKRTHKPTLLVFGANWCTDCRALDKSLRNQKNTALIAKHFEVVKIDVGNFDRNLELSQAYGDPIQDGIPAVVVVNSDGKVRYTTKGGELANARKMSDQGIYDFFAKITETRGVSH</sequence>
<evidence type="ECO:0000313" key="3">
    <source>
        <dbReference type="EMBL" id="AIC10107.1"/>
    </source>
</evidence>
<dbReference type="RefSeq" id="WP_020851399.1">
    <property type="nucleotide sequence ID" value="NZ_CP006696.1"/>
</dbReference>
<feature type="domain" description="Thioredoxin" evidence="2">
    <location>
        <begin position="8"/>
        <end position="148"/>
    </location>
</feature>
<dbReference type="SUPFAM" id="SSF52833">
    <property type="entry name" value="Thioredoxin-like"/>
    <property type="match status" value="1"/>
</dbReference>
<dbReference type="PATRIC" id="fig|155920.8.peg.1737"/>
<protein>
    <submittedName>
        <fullName evidence="3">Dihydroneopterin aldolase</fullName>
    </submittedName>
</protein>
<dbReference type="InterPro" id="IPR036249">
    <property type="entry name" value="Thioredoxin-like_sf"/>
</dbReference>
<dbReference type="InterPro" id="IPR013766">
    <property type="entry name" value="Thioredoxin_domain"/>
</dbReference>
<dbReference type="PROSITE" id="PS51352">
    <property type="entry name" value="THIOREDOXIN_2"/>
    <property type="match status" value="1"/>
</dbReference>
<dbReference type="Pfam" id="PF13899">
    <property type="entry name" value="Thioredoxin_7"/>
    <property type="match status" value="1"/>
</dbReference>
<dbReference type="AlphaFoldDB" id="A0A060HAY6"/>
<dbReference type="Proteomes" id="UP000027215">
    <property type="component" value="Chromosome"/>
</dbReference>
<dbReference type="Gene3D" id="3.40.30.10">
    <property type="entry name" value="Glutaredoxin"/>
    <property type="match status" value="1"/>
</dbReference>
<feature type="signal peptide" evidence="1">
    <location>
        <begin position="1"/>
        <end position="18"/>
    </location>
</feature>
<keyword evidence="1" id="KW-0732">Signal</keyword>
<dbReference type="KEGG" id="xfs:D934_07490"/>